<dbReference type="Proteomes" id="UP000010116">
    <property type="component" value="Unassembled WGS sequence"/>
</dbReference>
<dbReference type="SUPFAM" id="SSF55811">
    <property type="entry name" value="Nudix"/>
    <property type="match status" value="1"/>
</dbReference>
<dbReference type="GO" id="GO:0046872">
    <property type="term" value="F:metal ion binding"/>
    <property type="evidence" value="ECO:0007669"/>
    <property type="project" value="UniProtKB-KW"/>
</dbReference>
<keyword evidence="6" id="KW-0464">Manganese</keyword>
<evidence type="ECO:0000259" key="7">
    <source>
        <dbReference type="PROSITE" id="PS51462"/>
    </source>
</evidence>
<comment type="cofactor">
    <cofactor evidence="2">
        <name>Mg(2+)</name>
        <dbReference type="ChEBI" id="CHEBI:18420"/>
    </cofactor>
</comment>
<dbReference type="InterPro" id="IPR015797">
    <property type="entry name" value="NUDIX_hydrolase-like_dom_sf"/>
</dbReference>
<proteinExistence type="predicted"/>
<evidence type="ECO:0000256" key="4">
    <source>
        <dbReference type="ARBA" id="ARBA00022801"/>
    </source>
</evidence>
<evidence type="ECO:0000313" key="8">
    <source>
        <dbReference type="EMBL" id="EJP72815.1"/>
    </source>
</evidence>
<protein>
    <submittedName>
        <fullName evidence="8">Hydrolase, NUDIX family</fullName>
    </submittedName>
</protein>
<dbReference type="InterPro" id="IPR045121">
    <property type="entry name" value="CoAse"/>
</dbReference>
<dbReference type="Pfam" id="PF00293">
    <property type="entry name" value="NUDIX"/>
    <property type="match status" value="1"/>
</dbReference>
<dbReference type="EMBL" id="JH611185">
    <property type="protein sequence ID" value="EJP72815.1"/>
    <property type="molecule type" value="Genomic_DNA"/>
</dbReference>
<dbReference type="AlphaFoldDB" id="J4WY69"/>
<keyword evidence="5" id="KW-0460">Magnesium</keyword>
<feature type="domain" description="Nudix hydrolase" evidence="7">
    <location>
        <begin position="18"/>
        <end position="154"/>
    </location>
</feature>
<reference evidence="8 9" key="1">
    <citation type="journal article" date="2012" name="ISME J.">
        <title>Genomic insights to SAR86, an abundant and uncultivated marine bacterial lineage.</title>
        <authorList>
            <person name="Dupont C.L."/>
            <person name="Rusch D.B."/>
            <person name="Yooseph S."/>
            <person name="Lombardo M.J."/>
            <person name="Richter R.A."/>
            <person name="Valas R."/>
            <person name="Novotny M."/>
            <person name="Yee-Greenbaum J."/>
            <person name="Selengut J.D."/>
            <person name="Haft D.H."/>
            <person name="Halpern A.L."/>
            <person name="Lasken R.S."/>
            <person name="Nealson K."/>
            <person name="Friedman R."/>
            <person name="Venter J.C."/>
        </authorList>
    </citation>
    <scope>NUCLEOTIDE SEQUENCE [LARGE SCALE GENOMIC DNA]</scope>
</reference>
<dbReference type="HOGENOM" id="CLU_040940_5_2_6"/>
<evidence type="ECO:0000256" key="3">
    <source>
        <dbReference type="ARBA" id="ARBA00022723"/>
    </source>
</evidence>
<dbReference type="PANTHER" id="PTHR12992">
    <property type="entry name" value="NUDIX HYDROLASE"/>
    <property type="match status" value="1"/>
</dbReference>
<dbReference type="PROSITE" id="PS51462">
    <property type="entry name" value="NUDIX"/>
    <property type="match status" value="1"/>
</dbReference>
<organism evidence="8 9">
    <name type="scientific">SAR86 cluster bacterium SAR86B</name>
    <dbReference type="NCBI Taxonomy" id="1123867"/>
    <lineage>
        <taxon>Bacteria</taxon>
        <taxon>Pseudomonadati</taxon>
        <taxon>Pseudomonadota</taxon>
        <taxon>Gammaproteobacteria</taxon>
        <taxon>SAR86 cluster</taxon>
    </lineage>
</organism>
<sequence length="203" mass="23345">MVELIKEKLDLLKELEETPFPKAGVLIALKNFGEYKKDPHIIFTKRSSKLSSHPGEVSFPGGKFEKQDINLLATAVRESEEEIGIKKLNLEHLGKLPYLISKHNIEVHPFIAALKEDQEFIANEEIESIFSVPVSYLKNNQNAHIHEFNRQNHNVRISTWHYNEYVIWGLTAMIAAEFINTCFDGNVIADMDLIRKGNVNKYR</sequence>
<evidence type="ECO:0000256" key="5">
    <source>
        <dbReference type="ARBA" id="ARBA00022842"/>
    </source>
</evidence>
<accession>J4WY69</accession>
<evidence type="ECO:0000256" key="2">
    <source>
        <dbReference type="ARBA" id="ARBA00001946"/>
    </source>
</evidence>
<dbReference type="CDD" id="cd03426">
    <property type="entry name" value="NUDIX_CoAse_Nudt7"/>
    <property type="match status" value="1"/>
</dbReference>
<evidence type="ECO:0000313" key="9">
    <source>
        <dbReference type="Proteomes" id="UP000010116"/>
    </source>
</evidence>
<evidence type="ECO:0000256" key="1">
    <source>
        <dbReference type="ARBA" id="ARBA00001936"/>
    </source>
</evidence>
<gene>
    <name evidence="8" type="ORF">NT02SARS_0822</name>
</gene>
<dbReference type="Gene3D" id="3.90.79.10">
    <property type="entry name" value="Nucleoside Triphosphate Pyrophosphohydrolase"/>
    <property type="match status" value="1"/>
</dbReference>
<dbReference type="GO" id="GO:0010945">
    <property type="term" value="F:coenzyme A diphosphatase activity"/>
    <property type="evidence" value="ECO:0007669"/>
    <property type="project" value="InterPro"/>
</dbReference>
<dbReference type="PANTHER" id="PTHR12992:SF11">
    <property type="entry name" value="MITOCHONDRIAL COENZYME A DIPHOSPHATASE NUDT8"/>
    <property type="match status" value="1"/>
</dbReference>
<dbReference type="InterPro" id="IPR000086">
    <property type="entry name" value="NUDIX_hydrolase_dom"/>
</dbReference>
<comment type="cofactor">
    <cofactor evidence="1">
        <name>Mn(2+)</name>
        <dbReference type="ChEBI" id="CHEBI:29035"/>
    </cofactor>
</comment>
<name>J4WY69_9GAMM</name>
<evidence type="ECO:0000256" key="6">
    <source>
        <dbReference type="ARBA" id="ARBA00023211"/>
    </source>
</evidence>
<keyword evidence="3" id="KW-0479">Metal-binding</keyword>
<keyword evidence="4 8" id="KW-0378">Hydrolase</keyword>